<dbReference type="EMBL" id="JACHJT010000001">
    <property type="protein sequence ID" value="MBB4933548.1"/>
    <property type="molecule type" value="Genomic_DNA"/>
</dbReference>
<evidence type="ECO:0000313" key="8">
    <source>
        <dbReference type="Proteomes" id="UP000523007"/>
    </source>
</evidence>
<feature type="active site" evidence="3">
    <location>
        <position position="132"/>
    </location>
</feature>
<keyword evidence="4" id="KW-0645">Protease</keyword>
<organism evidence="7 8">
    <name type="scientific">Lipingzhangella halophila</name>
    <dbReference type="NCBI Taxonomy" id="1783352"/>
    <lineage>
        <taxon>Bacteria</taxon>
        <taxon>Bacillati</taxon>
        <taxon>Actinomycetota</taxon>
        <taxon>Actinomycetes</taxon>
        <taxon>Streptosporangiales</taxon>
        <taxon>Nocardiopsidaceae</taxon>
        <taxon>Lipingzhangella</taxon>
    </lineage>
</organism>
<keyword evidence="4" id="KW-0472">Membrane</keyword>
<dbReference type="GO" id="GO:0006465">
    <property type="term" value="P:signal peptide processing"/>
    <property type="evidence" value="ECO:0007669"/>
    <property type="project" value="InterPro"/>
</dbReference>
<dbReference type="EC" id="3.4.21.89" evidence="4"/>
<dbReference type="Proteomes" id="UP000523007">
    <property type="component" value="Unassembled WGS sequence"/>
</dbReference>
<comment type="catalytic activity">
    <reaction evidence="4">
        <text>Cleavage of hydrophobic, N-terminal signal or leader sequences from secreted and periplasmic proteins.</text>
        <dbReference type="EC" id="3.4.21.89"/>
    </reaction>
</comment>
<dbReference type="SUPFAM" id="SSF51306">
    <property type="entry name" value="LexA/Signal peptidase"/>
    <property type="match status" value="1"/>
</dbReference>
<feature type="transmembrane region" description="Helical" evidence="4">
    <location>
        <begin position="32"/>
        <end position="54"/>
    </location>
</feature>
<keyword evidence="4" id="KW-1133">Transmembrane helix</keyword>
<evidence type="ECO:0000259" key="6">
    <source>
        <dbReference type="Pfam" id="PF10502"/>
    </source>
</evidence>
<keyword evidence="4" id="KW-0812">Transmembrane</keyword>
<dbReference type="GO" id="GO:0004252">
    <property type="term" value="F:serine-type endopeptidase activity"/>
    <property type="evidence" value="ECO:0007669"/>
    <property type="project" value="InterPro"/>
</dbReference>
<dbReference type="Gene3D" id="2.10.109.10">
    <property type="entry name" value="Umud Fragment, subunit A"/>
    <property type="match status" value="1"/>
</dbReference>
<dbReference type="InterPro" id="IPR019533">
    <property type="entry name" value="Peptidase_S26"/>
</dbReference>
<comment type="similarity">
    <text evidence="2 4">Belongs to the peptidase S26 family.</text>
</comment>
<sequence>MSTTGESADETMSANKQGKGEKQGSFWKELPILIVIALVLAFIIKTWVVQAFYIPSKSMEDTLLVGDRVLVNKLVYQIRDIERGDIVVFNGSGSWDEENSVEVEEPANPIAHGFTWVGQQIGAKPTGKDYIKRVIGVPGDTVECCDSENRVLVNDEPLDETYLYPGSQSTHTEFGPIEVPEGRLWLMGDHRERSYDSRLHQDDPGGGSVSEESVEGRAFVLIWPVDRFETFSTPDTFSELEERTESASTAAAALPLALGTVAAVPVHRTGRGLGKRLLSRFRSQRVAGSGR</sequence>
<feature type="region of interest" description="Disordered" evidence="5">
    <location>
        <begin position="1"/>
        <end position="21"/>
    </location>
</feature>
<keyword evidence="4 7" id="KW-0378">Hydrolase</keyword>
<dbReference type="InterPro" id="IPR000223">
    <property type="entry name" value="Pept_S26A_signal_pept_1"/>
</dbReference>
<dbReference type="PRINTS" id="PR00727">
    <property type="entry name" value="LEADERPTASE"/>
</dbReference>
<name>A0A7W7RL49_9ACTN</name>
<feature type="active site" evidence="3">
    <location>
        <position position="58"/>
    </location>
</feature>
<gene>
    <name evidence="7" type="ORF">F4561_004368</name>
</gene>
<reference evidence="7 8" key="1">
    <citation type="submission" date="2020-08" db="EMBL/GenBank/DDBJ databases">
        <title>Sequencing the genomes of 1000 actinobacteria strains.</title>
        <authorList>
            <person name="Klenk H.-P."/>
        </authorList>
    </citation>
    <scope>NUCLEOTIDE SEQUENCE [LARGE SCALE GENOMIC DNA]</scope>
    <source>
        <strain evidence="7 8">DSM 102030</strain>
    </source>
</reference>
<comment type="caution">
    <text evidence="7">The sequence shown here is derived from an EMBL/GenBank/DDBJ whole genome shotgun (WGS) entry which is preliminary data.</text>
</comment>
<dbReference type="PANTHER" id="PTHR43390">
    <property type="entry name" value="SIGNAL PEPTIDASE I"/>
    <property type="match status" value="1"/>
</dbReference>
<evidence type="ECO:0000256" key="3">
    <source>
        <dbReference type="PIRSR" id="PIRSR600223-1"/>
    </source>
</evidence>
<evidence type="ECO:0000256" key="2">
    <source>
        <dbReference type="ARBA" id="ARBA00009370"/>
    </source>
</evidence>
<dbReference type="InterPro" id="IPR036286">
    <property type="entry name" value="LexA/Signal_pep-like_sf"/>
</dbReference>
<protein>
    <recommendedName>
        <fullName evidence="4">Signal peptidase I</fullName>
        <ecNumber evidence="4">3.4.21.89</ecNumber>
    </recommendedName>
</protein>
<evidence type="ECO:0000256" key="1">
    <source>
        <dbReference type="ARBA" id="ARBA00004401"/>
    </source>
</evidence>
<dbReference type="AlphaFoldDB" id="A0A7W7RL49"/>
<feature type="compositionally biased region" description="Polar residues" evidence="5">
    <location>
        <begin position="1"/>
        <end position="16"/>
    </location>
</feature>
<evidence type="ECO:0000313" key="7">
    <source>
        <dbReference type="EMBL" id="MBB4933548.1"/>
    </source>
</evidence>
<dbReference type="PANTHER" id="PTHR43390:SF1">
    <property type="entry name" value="CHLOROPLAST PROCESSING PEPTIDASE"/>
    <property type="match status" value="1"/>
</dbReference>
<evidence type="ECO:0000256" key="4">
    <source>
        <dbReference type="RuleBase" id="RU362042"/>
    </source>
</evidence>
<keyword evidence="8" id="KW-1185">Reference proteome</keyword>
<dbReference type="NCBIfam" id="TIGR02227">
    <property type="entry name" value="sigpep_I_bact"/>
    <property type="match status" value="1"/>
</dbReference>
<accession>A0A7W7RL49</accession>
<dbReference type="Pfam" id="PF10502">
    <property type="entry name" value="Peptidase_S26"/>
    <property type="match status" value="1"/>
</dbReference>
<dbReference type="CDD" id="cd06530">
    <property type="entry name" value="S26_SPase_I"/>
    <property type="match status" value="1"/>
</dbReference>
<evidence type="ECO:0000256" key="5">
    <source>
        <dbReference type="SAM" id="MobiDB-lite"/>
    </source>
</evidence>
<dbReference type="GO" id="GO:0005886">
    <property type="term" value="C:plasma membrane"/>
    <property type="evidence" value="ECO:0007669"/>
    <property type="project" value="UniProtKB-SubCell"/>
</dbReference>
<feature type="domain" description="Peptidase S26" evidence="6">
    <location>
        <begin position="29"/>
        <end position="223"/>
    </location>
</feature>
<comment type="subcellular location">
    <subcellularLocation>
        <location evidence="1">Cell membrane</location>
        <topology evidence="1">Single-pass type II membrane protein</topology>
    </subcellularLocation>
    <subcellularLocation>
        <location evidence="4">Membrane</location>
        <topology evidence="4">Single-pass type II membrane protein</topology>
    </subcellularLocation>
</comment>
<proteinExistence type="inferred from homology"/>
<dbReference type="GO" id="GO:0009003">
    <property type="term" value="F:signal peptidase activity"/>
    <property type="evidence" value="ECO:0007669"/>
    <property type="project" value="UniProtKB-EC"/>
</dbReference>